<keyword evidence="1" id="KW-0812">Transmembrane</keyword>
<accession>B8F0P3</accession>
<organism evidence="2 3">
    <name type="scientific">Borreliella garinii PBr</name>
    <dbReference type="NCBI Taxonomy" id="498743"/>
    <lineage>
        <taxon>Bacteria</taxon>
        <taxon>Pseudomonadati</taxon>
        <taxon>Spirochaetota</taxon>
        <taxon>Spirochaetia</taxon>
        <taxon>Spirochaetales</taxon>
        <taxon>Borreliaceae</taxon>
        <taxon>Borreliella</taxon>
    </lineage>
</organism>
<feature type="transmembrane region" description="Helical" evidence="1">
    <location>
        <begin position="18"/>
        <end position="37"/>
    </location>
</feature>
<keyword evidence="1" id="KW-0472">Membrane</keyword>
<gene>
    <name evidence="2" type="ORF">BGAPBR_K0010</name>
</gene>
<dbReference type="AlphaFoldDB" id="B8F0P3"/>
<evidence type="ECO:0000256" key="1">
    <source>
        <dbReference type="SAM" id="Phobius"/>
    </source>
</evidence>
<keyword evidence="1" id="KW-1133">Transmembrane helix</keyword>
<name>B8F0P3_BORGR</name>
<keyword evidence="2" id="KW-0614">Plasmid</keyword>
<geneLocation type="plasmid" evidence="2 3">
    <name>PBr_lp36</name>
</geneLocation>
<sequence length="44" mass="5519">MIPFNKIPVWTCYFLESFHPKIFLFFLCLVCYMYIFINRKEKSF</sequence>
<protein>
    <submittedName>
        <fullName evidence="2">Uncharacterized protein</fullName>
    </submittedName>
</protein>
<reference evidence="2 3" key="1">
    <citation type="journal article" date="2011" name="J. Bacteriol.">
        <title>Whole-genome sequences of two Borrelia afzelii and two Borrelia garinii Lyme disease agent isolates.</title>
        <authorList>
            <person name="Casjens S.R."/>
            <person name="Mongodin E.F."/>
            <person name="Qiu W.-G."/>
            <person name="Dunn J.J."/>
            <person name="Luft B.J."/>
            <person name="Fraser-Liggett C.M."/>
            <person name="Schutzer S.E."/>
        </authorList>
    </citation>
    <scope>NUCLEOTIDE SEQUENCE [LARGE SCALE GENOMIC DNA]</scope>
    <source>
        <strain evidence="2 3">PBr</strain>
    </source>
</reference>
<dbReference type="Proteomes" id="UP000006103">
    <property type="component" value="Plasmid PBr_lp36"/>
</dbReference>
<proteinExistence type="predicted"/>
<keyword evidence="3" id="KW-1185">Reference proteome</keyword>
<evidence type="ECO:0000313" key="2">
    <source>
        <dbReference type="EMBL" id="ACL34490.1"/>
    </source>
</evidence>
<dbReference type="EMBL" id="CP001302">
    <property type="protein sequence ID" value="ACL34490.1"/>
    <property type="molecule type" value="Genomic_DNA"/>
</dbReference>
<evidence type="ECO:0000313" key="3">
    <source>
        <dbReference type="Proteomes" id="UP000006103"/>
    </source>
</evidence>